<evidence type="ECO:0000256" key="1">
    <source>
        <dbReference type="ARBA" id="ARBA00004115"/>
    </source>
</evidence>
<comment type="caution">
    <text evidence="14">The sequence shown here is derived from an EMBL/GenBank/DDBJ whole genome shotgun (WGS) entry which is preliminary data.</text>
</comment>
<name>A0AAE1GPP8_PETCI</name>
<gene>
    <name evidence="14" type="ORF">Pcinc_000271</name>
</gene>
<dbReference type="Pfam" id="PF03896">
    <property type="entry name" value="TRAP_alpha"/>
    <property type="match status" value="1"/>
</dbReference>
<evidence type="ECO:0000256" key="2">
    <source>
        <dbReference type="ARBA" id="ARBA00006776"/>
    </source>
</evidence>
<evidence type="ECO:0000256" key="8">
    <source>
        <dbReference type="ARBA" id="ARBA00023136"/>
    </source>
</evidence>
<evidence type="ECO:0000256" key="10">
    <source>
        <dbReference type="ARBA" id="ARBA00025854"/>
    </source>
</evidence>
<dbReference type="GO" id="GO:0005789">
    <property type="term" value="C:endoplasmic reticulum membrane"/>
    <property type="evidence" value="ECO:0007669"/>
    <property type="project" value="UniProtKB-SubCell"/>
</dbReference>
<evidence type="ECO:0000256" key="5">
    <source>
        <dbReference type="ARBA" id="ARBA00022729"/>
    </source>
</evidence>
<proteinExistence type="inferred from homology"/>
<feature type="compositionally biased region" description="Basic residues" evidence="12">
    <location>
        <begin position="299"/>
        <end position="311"/>
    </location>
</feature>
<feature type="region of interest" description="Disordered" evidence="12">
    <location>
        <begin position="258"/>
        <end position="277"/>
    </location>
</feature>
<evidence type="ECO:0000256" key="7">
    <source>
        <dbReference type="ARBA" id="ARBA00022989"/>
    </source>
</evidence>
<feature type="region of interest" description="Disordered" evidence="12">
    <location>
        <begin position="53"/>
        <end position="104"/>
    </location>
</feature>
<keyword evidence="7 13" id="KW-1133">Transmembrane helix</keyword>
<dbReference type="AlphaFoldDB" id="A0AAE1GPP8"/>
<keyword evidence="5" id="KW-0732">Signal</keyword>
<feature type="compositionally biased region" description="Acidic residues" evidence="12">
    <location>
        <begin position="53"/>
        <end position="72"/>
    </location>
</feature>
<evidence type="ECO:0000256" key="13">
    <source>
        <dbReference type="SAM" id="Phobius"/>
    </source>
</evidence>
<protein>
    <recommendedName>
        <fullName evidence="3">Translocon-associated protein subunit alpha</fullName>
    </recommendedName>
    <alternativeName>
        <fullName evidence="11">Signal sequence receptor subunit alpha</fullName>
    </alternativeName>
</protein>
<evidence type="ECO:0000256" key="11">
    <source>
        <dbReference type="ARBA" id="ARBA00031071"/>
    </source>
</evidence>
<dbReference type="EMBL" id="JAWQEG010000020">
    <property type="protein sequence ID" value="KAK3896027.1"/>
    <property type="molecule type" value="Genomic_DNA"/>
</dbReference>
<feature type="compositionally biased region" description="Acidic residues" evidence="12">
    <location>
        <begin position="81"/>
        <end position="94"/>
    </location>
</feature>
<dbReference type="PANTHER" id="PTHR12924:SF0">
    <property type="entry name" value="TRANSLOCON-ASSOCIATED PROTEIN SUBUNIT ALPHA"/>
    <property type="match status" value="1"/>
</dbReference>
<comment type="subcellular location">
    <subcellularLocation>
        <location evidence="1">Endoplasmic reticulum membrane</location>
        <topology evidence="1">Single-pass type I membrane protein</topology>
    </subcellularLocation>
</comment>
<dbReference type="PANTHER" id="PTHR12924">
    <property type="entry name" value="TRANSLOCON-ASSOCIATED PROTEIN, ALPHA SUBUNIT"/>
    <property type="match status" value="1"/>
</dbReference>
<organism evidence="14 15">
    <name type="scientific">Petrolisthes cinctipes</name>
    <name type="common">Flat porcelain crab</name>
    <dbReference type="NCBI Taxonomy" id="88211"/>
    <lineage>
        <taxon>Eukaryota</taxon>
        <taxon>Metazoa</taxon>
        <taxon>Ecdysozoa</taxon>
        <taxon>Arthropoda</taxon>
        <taxon>Crustacea</taxon>
        <taxon>Multicrustacea</taxon>
        <taxon>Malacostraca</taxon>
        <taxon>Eumalacostraca</taxon>
        <taxon>Eucarida</taxon>
        <taxon>Decapoda</taxon>
        <taxon>Pleocyemata</taxon>
        <taxon>Anomura</taxon>
        <taxon>Galatheoidea</taxon>
        <taxon>Porcellanidae</taxon>
        <taxon>Petrolisthes</taxon>
    </lineage>
</organism>
<evidence type="ECO:0000313" key="14">
    <source>
        <dbReference type="EMBL" id="KAK3896027.1"/>
    </source>
</evidence>
<dbReference type="Proteomes" id="UP001286313">
    <property type="component" value="Unassembled WGS sequence"/>
</dbReference>
<keyword evidence="8 13" id="KW-0472">Membrane</keyword>
<comment type="subunit">
    <text evidence="10">Heterotetramer of TRAP-alpha, TRAP-beta, TRAP-delta and TRAP-gamma. Interacts with palmitoylated calnexin (CALX), the interaction is required for efficient folding of glycosylated proteins.</text>
</comment>
<keyword evidence="15" id="KW-1185">Reference proteome</keyword>
<dbReference type="InterPro" id="IPR005595">
    <property type="entry name" value="TRAP_alpha"/>
</dbReference>
<evidence type="ECO:0000256" key="4">
    <source>
        <dbReference type="ARBA" id="ARBA00022692"/>
    </source>
</evidence>
<feature type="transmembrane region" description="Helical" evidence="13">
    <location>
        <begin position="232"/>
        <end position="253"/>
    </location>
</feature>
<evidence type="ECO:0000256" key="6">
    <source>
        <dbReference type="ARBA" id="ARBA00022824"/>
    </source>
</evidence>
<feature type="region of interest" description="Disordered" evidence="12">
    <location>
        <begin position="289"/>
        <end position="311"/>
    </location>
</feature>
<accession>A0AAE1GPP8</accession>
<evidence type="ECO:0000256" key="12">
    <source>
        <dbReference type="SAM" id="MobiDB-lite"/>
    </source>
</evidence>
<comment type="function">
    <text evidence="9">TRAP proteins are part of a complex whose function is to bind calcium to the ER membrane and thereby regulate the retention of ER resident proteins. May be involved in the recycling of the translocation apparatus after completion of the translocation process or may function as a membrane-bound chaperone facilitating folding of translocated proteins.</text>
</comment>
<keyword evidence="6" id="KW-0256">Endoplasmic reticulum</keyword>
<comment type="similarity">
    <text evidence="2">Belongs to the TRAP-alpha family.</text>
</comment>
<keyword evidence="4 13" id="KW-0812">Transmembrane</keyword>
<reference evidence="14" key="1">
    <citation type="submission" date="2023-10" db="EMBL/GenBank/DDBJ databases">
        <title>Genome assemblies of two species of porcelain crab, Petrolisthes cinctipes and Petrolisthes manimaculis (Anomura: Porcellanidae).</title>
        <authorList>
            <person name="Angst P."/>
        </authorList>
    </citation>
    <scope>NUCLEOTIDE SEQUENCE</scope>
    <source>
        <strain evidence="14">PB745_01</strain>
        <tissue evidence="14">Gill</tissue>
    </source>
</reference>
<evidence type="ECO:0000313" key="15">
    <source>
        <dbReference type="Proteomes" id="UP001286313"/>
    </source>
</evidence>
<evidence type="ECO:0000256" key="9">
    <source>
        <dbReference type="ARBA" id="ARBA00025620"/>
    </source>
</evidence>
<sequence length="311" mass="34655">MWSVSEFHVPRLSEAVAGNMFGGLKKLLFLLLLVLPVIISITDEGRMKVWAQEDEVEGEEDDLAEDDDEANVDDGTGAEVEATEGEEEEEEEEETTAKGSPDADTVMLFTKPVGTGTELPAGKLVEFLVGFTNNGDKDFTLDAIDASFRYPMDFNFYIQNFTAVPYNRAVKPRQEATVMYSFYPAEAFAARPLGLTVNLAYHDAEGNSFLEAVFNQTVSIVEVDEGMDGETFFLYLFMLAFTILLLVAGHHFLSSFGRKKGGKKSTMGLESNKKNGVDYDWLPKELLNEIKKSTPRQSPHQRKAKRDGRSK</sequence>
<evidence type="ECO:0000256" key="3">
    <source>
        <dbReference type="ARBA" id="ARBA00020280"/>
    </source>
</evidence>